<comment type="caution">
    <text evidence="3">The sequence shown here is derived from an EMBL/GenBank/DDBJ whole genome shotgun (WGS) entry which is preliminary data.</text>
</comment>
<sequence length="62" mass="6011">MAVQNWKLVLAAVSALLSLSAVALVLPALTGAVGWTSVIAAGALAAVAGTVALLSDGGERHS</sequence>
<keyword evidence="1" id="KW-0812">Transmembrane</keyword>
<dbReference type="RefSeq" id="WP_399649102.1">
    <property type="nucleotide sequence ID" value="NZ_JBITYG010000004.1"/>
</dbReference>
<evidence type="ECO:0000256" key="2">
    <source>
        <dbReference type="SAM" id="SignalP"/>
    </source>
</evidence>
<gene>
    <name evidence="3" type="ORF">ACIGXA_15980</name>
</gene>
<reference evidence="3 4" key="1">
    <citation type="submission" date="2024-10" db="EMBL/GenBank/DDBJ databases">
        <title>The Natural Products Discovery Center: Release of the First 8490 Sequenced Strains for Exploring Actinobacteria Biosynthetic Diversity.</title>
        <authorList>
            <person name="Kalkreuter E."/>
            <person name="Kautsar S.A."/>
            <person name="Yang D."/>
            <person name="Bader C.D."/>
            <person name="Teijaro C.N."/>
            <person name="Fluegel L."/>
            <person name="Davis C.M."/>
            <person name="Simpson J.R."/>
            <person name="Lauterbach L."/>
            <person name="Steele A.D."/>
            <person name="Gui C."/>
            <person name="Meng S."/>
            <person name="Li G."/>
            <person name="Viehrig K."/>
            <person name="Ye F."/>
            <person name="Su P."/>
            <person name="Kiefer A.F."/>
            <person name="Nichols A."/>
            <person name="Cepeda A.J."/>
            <person name="Yan W."/>
            <person name="Fan B."/>
            <person name="Jiang Y."/>
            <person name="Adhikari A."/>
            <person name="Zheng C.-J."/>
            <person name="Schuster L."/>
            <person name="Cowan T.M."/>
            <person name="Smanski M.J."/>
            <person name="Chevrette M.G."/>
            <person name="De Carvalho L.P.S."/>
            <person name="Shen B."/>
        </authorList>
    </citation>
    <scope>NUCLEOTIDE SEQUENCE [LARGE SCALE GENOMIC DNA]</scope>
    <source>
        <strain evidence="3 4">NPDC053399</strain>
    </source>
</reference>
<feature type="transmembrane region" description="Helical" evidence="1">
    <location>
        <begin position="33"/>
        <end position="54"/>
    </location>
</feature>
<organism evidence="3 4">
    <name type="scientific">Streptomyces fildesensis</name>
    <dbReference type="NCBI Taxonomy" id="375757"/>
    <lineage>
        <taxon>Bacteria</taxon>
        <taxon>Bacillati</taxon>
        <taxon>Actinomycetota</taxon>
        <taxon>Actinomycetes</taxon>
        <taxon>Kitasatosporales</taxon>
        <taxon>Streptomycetaceae</taxon>
        <taxon>Streptomyces</taxon>
    </lineage>
</organism>
<dbReference type="Proteomes" id="UP001614394">
    <property type="component" value="Unassembled WGS sequence"/>
</dbReference>
<keyword evidence="1" id="KW-0472">Membrane</keyword>
<accession>A0ABW8C9I4</accession>
<feature type="signal peptide" evidence="2">
    <location>
        <begin position="1"/>
        <end position="23"/>
    </location>
</feature>
<protein>
    <submittedName>
        <fullName evidence="3">Uncharacterized protein</fullName>
    </submittedName>
</protein>
<feature type="chain" id="PRO_5047464133" evidence="2">
    <location>
        <begin position="24"/>
        <end position="62"/>
    </location>
</feature>
<proteinExistence type="predicted"/>
<keyword evidence="1" id="KW-1133">Transmembrane helix</keyword>
<name>A0ABW8C9I4_9ACTN</name>
<evidence type="ECO:0000313" key="3">
    <source>
        <dbReference type="EMBL" id="MFI9102015.1"/>
    </source>
</evidence>
<evidence type="ECO:0000256" key="1">
    <source>
        <dbReference type="SAM" id="Phobius"/>
    </source>
</evidence>
<dbReference type="EMBL" id="JBITYG010000004">
    <property type="protein sequence ID" value="MFI9102015.1"/>
    <property type="molecule type" value="Genomic_DNA"/>
</dbReference>
<keyword evidence="2" id="KW-0732">Signal</keyword>
<keyword evidence="4" id="KW-1185">Reference proteome</keyword>
<evidence type="ECO:0000313" key="4">
    <source>
        <dbReference type="Proteomes" id="UP001614394"/>
    </source>
</evidence>